<evidence type="ECO:0000313" key="1">
    <source>
        <dbReference type="EMBL" id="SFS56430.1"/>
    </source>
</evidence>
<dbReference type="Proteomes" id="UP000183209">
    <property type="component" value="Unassembled WGS sequence"/>
</dbReference>
<organism evidence="1 2">
    <name type="scientific">Zhouia amylolytica</name>
    <dbReference type="NCBI Taxonomy" id="376730"/>
    <lineage>
        <taxon>Bacteria</taxon>
        <taxon>Pseudomonadati</taxon>
        <taxon>Bacteroidota</taxon>
        <taxon>Flavobacteriia</taxon>
        <taxon>Flavobacteriales</taxon>
        <taxon>Flavobacteriaceae</taxon>
        <taxon>Zhouia</taxon>
    </lineage>
</organism>
<dbReference type="AlphaFoldDB" id="A0A1I6QVM7"/>
<gene>
    <name evidence="1" type="ORF">SAMN04487906_0907</name>
</gene>
<dbReference type="Pfam" id="PF14054">
    <property type="entry name" value="DUF4249"/>
    <property type="match status" value="1"/>
</dbReference>
<dbReference type="RefSeq" id="WP_074977225.1">
    <property type="nucleotide sequence ID" value="NZ_FPAG01000002.1"/>
</dbReference>
<evidence type="ECO:0000313" key="2">
    <source>
        <dbReference type="Proteomes" id="UP000183209"/>
    </source>
</evidence>
<evidence type="ECO:0008006" key="3">
    <source>
        <dbReference type="Google" id="ProtNLM"/>
    </source>
</evidence>
<proteinExistence type="predicted"/>
<dbReference type="EMBL" id="FPAG01000002">
    <property type="protein sequence ID" value="SFS56430.1"/>
    <property type="molecule type" value="Genomic_DNA"/>
</dbReference>
<reference evidence="1 2" key="1">
    <citation type="submission" date="2016-10" db="EMBL/GenBank/DDBJ databases">
        <authorList>
            <person name="de Groot N.N."/>
        </authorList>
    </citation>
    <scope>NUCLEOTIDE SEQUENCE [LARGE SCALE GENOMIC DNA]</scope>
    <source>
        <strain evidence="1 2">CGMCC 1.6114</strain>
    </source>
</reference>
<protein>
    <recommendedName>
        <fullName evidence="3">DUF4249 domain-containing protein</fullName>
    </recommendedName>
</protein>
<name>A0A1I6QVM7_9FLAO</name>
<dbReference type="OrthoDB" id="1062680at2"/>
<dbReference type="InterPro" id="IPR025345">
    <property type="entry name" value="DUF4249"/>
</dbReference>
<sequence>MKKIKINLTYSLLFIGALFLTSCVEEFEISTDTYEQALVVEAVITDELKYQHIKLSNTYTFEEEDASPVENATVKIIDDLDNEYPFEEVEPGNYVSSNVFMAELDRAYKLSIQTNSGKSYLSDATALPQNTSISNFYAEPITNEEGEEGVAIKIDADQNNSNTRYYRYEYEETYKIIAPYWSPSDLVLVSRNPIVIEVVPREQDEEICYKTNVSRDIILENTINYPNHEVDDYQLRFINKKDLMIAHRYSILVRQYQQSLEAHTYYKTLKKFSDRANVFSQIQTGNINGNIYSVNDENEKVVGYFEIAGIDSKRIFFNWEDLYGFEPKPELDCEITAPAIFIDFRTPLPDAIEAGTVRFFDYNTGLYPVEGFQGPYYVVPADCGDCTTQGSNVVPDFWVE</sequence>
<accession>A0A1I6QVM7</accession>
<dbReference type="PROSITE" id="PS51257">
    <property type="entry name" value="PROKAR_LIPOPROTEIN"/>
    <property type="match status" value="1"/>
</dbReference>